<comment type="caution">
    <text evidence="3">The sequence shown here is derived from an EMBL/GenBank/DDBJ whole genome shotgun (WGS) entry which is preliminary data.</text>
</comment>
<dbReference type="GeneID" id="92050993"/>
<sequence length="318" mass="35018">MAILHSVPAIEITIHVAGELAVEYKNTDLGEGDLLSPLPVTRCYIESRDNAEFFIRLEVSKDYDWDSVAHDIGFEVVVDGKTPSEWVLSKGIASYDIVGRSLKEDGTVKVARFKFASITTVPLLTAPGSYLVEDADQERVKRDRTIVKGMGTIEVRVFRLGSSELPPRLTPSLSPELSPEVAEKALKGKSTSHLTSYGSAGFLEGYEVNPGLIEQDNGPIAIYRFHYLSRRALQHEFIVPRSLQKEESPEASDARIEAIKSESAQIKSEPEQLKQELSAVKKDPEVKQEESEVIMEHIPEAGVSAVGSADLPIDLTDD</sequence>
<dbReference type="PANTHER" id="PTHR36223">
    <property type="entry name" value="BETA-LACTAMASE-TYPE TRANSPEPTIDASE FOLD DOMAIN CONTAINING PROTEIN"/>
    <property type="match status" value="1"/>
</dbReference>
<feature type="domain" description="DUF7918" evidence="2">
    <location>
        <begin position="10"/>
        <end position="242"/>
    </location>
</feature>
<proteinExistence type="predicted"/>
<protein>
    <recommendedName>
        <fullName evidence="2">DUF7918 domain-containing protein</fullName>
    </recommendedName>
</protein>
<accession>A0ABR1V6N3</accession>
<dbReference type="Proteomes" id="UP001433268">
    <property type="component" value="Unassembled WGS sequence"/>
</dbReference>
<dbReference type="PANTHER" id="PTHR36223:SF1">
    <property type="entry name" value="TRANSCRIPTION ELONGATION FACTOR EAF N-TERMINAL DOMAIN-CONTAINING PROTEIN"/>
    <property type="match status" value="1"/>
</dbReference>
<dbReference type="Pfam" id="PF25534">
    <property type="entry name" value="DUF7918"/>
    <property type="match status" value="1"/>
</dbReference>
<gene>
    <name evidence="3" type="ORF">PG997_013619</name>
</gene>
<dbReference type="EMBL" id="JAQQWN010000009">
    <property type="protein sequence ID" value="KAK8066872.1"/>
    <property type="molecule type" value="Genomic_DNA"/>
</dbReference>
<dbReference type="InterPro" id="IPR057678">
    <property type="entry name" value="DUF7918"/>
</dbReference>
<feature type="region of interest" description="Disordered" evidence="1">
    <location>
        <begin position="261"/>
        <end position="291"/>
    </location>
</feature>
<evidence type="ECO:0000313" key="4">
    <source>
        <dbReference type="Proteomes" id="UP001433268"/>
    </source>
</evidence>
<reference evidence="3 4" key="1">
    <citation type="submission" date="2023-01" db="EMBL/GenBank/DDBJ databases">
        <title>Analysis of 21 Apiospora genomes using comparative genomics revels a genus with tremendous synthesis potential of carbohydrate active enzymes and secondary metabolites.</title>
        <authorList>
            <person name="Sorensen T."/>
        </authorList>
    </citation>
    <scope>NUCLEOTIDE SEQUENCE [LARGE SCALE GENOMIC DNA]</scope>
    <source>
        <strain evidence="3 4">CBS 114990</strain>
    </source>
</reference>
<evidence type="ECO:0000259" key="2">
    <source>
        <dbReference type="Pfam" id="PF25534"/>
    </source>
</evidence>
<name>A0ABR1V6N3_9PEZI</name>
<feature type="compositionally biased region" description="Basic and acidic residues" evidence="1">
    <location>
        <begin position="268"/>
        <end position="291"/>
    </location>
</feature>
<organism evidence="3 4">
    <name type="scientific">Apiospora hydei</name>
    <dbReference type="NCBI Taxonomy" id="1337664"/>
    <lineage>
        <taxon>Eukaryota</taxon>
        <taxon>Fungi</taxon>
        <taxon>Dikarya</taxon>
        <taxon>Ascomycota</taxon>
        <taxon>Pezizomycotina</taxon>
        <taxon>Sordariomycetes</taxon>
        <taxon>Xylariomycetidae</taxon>
        <taxon>Amphisphaeriales</taxon>
        <taxon>Apiosporaceae</taxon>
        <taxon>Apiospora</taxon>
    </lineage>
</organism>
<keyword evidence="4" id="KW-1185">Reference proteome</keyword>
<dbReference type="RefSeq" id="XP_066663625.1">
    <property type="nucleotide sequence ID" value="XM_066817933.1"/>
</dbReference>
<evidence type="ECO:0000313" key="3">
    <source>
        <dbReference type="EMBL" id="KAK8066872.1"/>
    </source>
</evidence>
<evidence type="ECO:0000256" key="1">
    <source>
        <dbReference type="SAM" id="MobiDB-lite"/>
    </source>
</evidence>